<reference evidence="4" key="1">
    <citation type="submission" date="2025-08" db="UniProtKB">
        <authorList>
            <consortium name="RefSeq"/>
        </authorList>
    </citation>
    <scope>IDENTIFICATION</scope>
    <source>
        <tissue evidence="4">Whole organism</tissue>
    </source>
</reference>
<dbReference type="Proteomes" id="UP000504606">
    <property type="component" value="Unplaced"/>
</dbReference>
<dbReference type="GO" id="GO:0015074">
    <property type="term" value="P:DNA integration"/>
    <property type="evidence" value="ECO:0007669"/>
    <property type="project" value="InterPro"/>
</dbReference>
<sequence>MPPANSYQYCLTVVDRFTRWPEVWPLKRNTAEDVAEALLNCWISRFGAPTCITTDQGREFESALFRALGEVCGSERHRTCSYHPCANGMVERLHRQLKSALMCHEGTSWIAALPLVLLGIRSAFRPDLNASSAELVYGQPLRLPGEMIAPSNSPERYEDVSDLVVRLRRKMAELRPVPGSSHAKPHQFVFQDLDSCSHVFLRDDAVRKRLQQPYTGPHPVAQRDDKTVTILVNNAERRVSIDRVKPAFTIQDEAVPGPDPASKPPSSSSPPPPTTVDSAGGSESTSITPSSTSTPSADQGSALAVRRGNRQTNNNSTRPTYTTRYGRRVRFRLP</sequence>
<feature type="domain" description="Integrase catalytic" evidence="2">
    <location>
        <begin position="1"/>
        <end position="152"/>
    </location>
</feature>
<dbReference type="InterPro" id="IPR036397">
    <property type="entry name" value="RNaseH_sf"/>
</dbReference>
<dbReference type="SUPFAM" id="SSF53098">
    <property type="entry name" value="Ribonuclease H-like"/>
    <property type="match status" value="1"/>
</dbReference>
<proteinExistence type="predicted"/>
<dbReference type="KEGG" id="foc:127750579"/>
<dbReference type="GO" id="GO:0003676">
    <property type="term" value="F:nucleic acid binding"/>
    <property type="evidence" value="ECO:0007669"/>
    <property type="project" value="InterPro"/>
</dbReference>
<dbReference type="Gene3D" id="3.30.420.10">
    <property type="entry name" value="Ribonuclease H-like superfamily/Ribonuclease H"/>
    <property type="match status" value="1"/>
</dbReference>
<accession>A0A9C6XRI2</accession>
<evidence type="ECO:0000256" key="1">
    <source>
        <dbReference type="SAM" id="MobiDB-lite"/>
    </source>
</evidence>
<dbReference type="OrthoDB" id="422540at2759"/>
<name>A0A9C6XRI2_FRAOC</name>
<dbReference type="AlphaFoldDB" id="A0A9C6XRI2"/>
<dbReference type="PANTHER" id="PTHR38681">
    <property type="entry name" value="RETROVIRUS-RELATED POL POLYPROTEIN FROM TRANSPOSON 412-LIKE PROTEIN-RELATED"/>
    <property type="match status" value="1"/>
</dbReference>
<dbReference type="RefSeq" id="XP_052128576.1">
    <property type="nucleotide sequence ID" value="XM_052272616.1"/>
</dbReference>
<feature type="compositionally biased region" description="Low complexity" evidence="1">
    <location>
        <begin position="282"/>
        <end position="296"/>
    </location>
</feature>
<gene>
    <name evidence="4" type="primary">LOC127750579</name>
</gene>
<dbReference type="InterPro" id="IPR001584">
    <property type="entry name" value="Integrase_cat-core"/>
</dbReference>
<evidence type="ECO:0000259" key="2">
    <source>
        <dbReference type="PROSITE" id="PS50994"/>
    </source>
</evidence>
<feature type="compositionally biased region" description="Basic residues" evidence="1">
    <location>
        <begin position="325"/>
        <end position="334"/>
    </location>
</feature>
<evidence type="ECO:0000313" key="3">
    <source>
        <dbReference type="Proteomes" id="UP000504606"/>
    </source>
</evidence>
<dbReference type="PANTHER" id="PTHR38681:SF1">
    <property type="entry name" value="RETROVIRUS-RELATED POL POLYPROTEIN FROM TRANSPOSON 412-LIKE PROTEIN"/>
    <property type="match status" value="1"/>
</dbReference>
<protein>
    <submittedName>
        <fullName evidence="4">Uncharacterized protein LOC127750579</fullName>
    </submittedName>
</protein>
<evidence type="ECO:0000313" key="4">
    <source>
        <dbReference type="RefSeq" id="XP_052128576.1"/>
    </source>
</evidence>
<dbReference type="GeneID" id="127750579"/>
<feature type="compositionally biased region" description="Pro residues" evidence="1">
    <location>
        <begin position="257"/>
        <end position="274"/>
    </location>
</feature>
<feature type="region of interest" description="Disordered" evidence="1">
    <location>
        <begin position="243"/>
        <end position="334"/>
    </location>
</feature>
<dbReference type="Pfam" id="PF00665">
    <property type="entry name" value="rve"/>
    <property type="match status" value="1"/>
</dbReference>
<dbReference type="InterPro" id="IPR012337">
    <property type="entry name" value="RNaseH-like_sf"/>
</dbReference>
<dbReference type="PROSITE" id="PS50994">
    <property type="entry name" value="INTEGRASE"/>
    <property type="match status" value="1"/>
</dbReference>
<keyword evidence="3" id="KW-1185">Reference proteome</keyword>
<organism evidence="3 4">
    <name type="scientific">Frankliniella occidentalis</name>
    <name type="common">Western flower thrips</name>
    <name type="synonym">Euthrips occidentalis</name>
    <dbReference type="NCBI Taxonomy" id="133901"/>
    <lineage>
        <taxon>Eukaryota</taxon>
        <taxon>Metazoa</taxon>
        <taxon>Ecdysozoa</taxon>
        <taxon>Arthropoda</taxon>
        <taxon>Hexapoda</taxon>
        <taxon>Insecta</taxon>
        <taxon>Pterygota</taxon>
        <taxon>Neoptera</taxon>
        <taxon>Paraneoptera</taxon>
        <taxon>Thysanoptera</taxon>
        <taxon>Terebrantia</taxon>
        <taxon>Thripoidea</taxon>
        <taxon>Thripidae</taxon>
        <taxon>Frankliniella</taxon>
    </lineage>
</organism>